<protein>
    <submittedName>
        <fullName evidence="2">Aminoglycoside phosphotransferase domain-containing protein</fullName>
    </submittedName>
</protein>
<dbReference type="InterPro" id="IPR011009">
    <property type="entry name" value="Kinase-like_dom_sf"/>
</dbReference>
<dbReference type="Gene3D" id="3.90.1200.10">
    <property type="match status" value="1"/>
</dbReference>
<proteinExistence type="predicted"/>
<dbReference type="WBParaSite" id="nRc.2.0.1.t38215-RA">
    <property type="protein sequence ID" value="nRc.2.0.1.t38215-RA"/>
    <property type="gene ID" value="nRc.2.0.1.g38215"/>
</dbReference>
<dbReference type="Proteomes" id="UP000887565">
    <property type="component" value="Unplaced"/>
</dbReference>
<evidence type="ECO:0000313" key="1">
    <source>
        <dbReference type="Proteomes" id="UP000887565"/>
    </source>
</evidence>
<keyword evidence="1" id="KW-1185">Reference proteome</keyword>
<accession>A0A915KII6</accession>
<name>A0A915KII6_ROMCU</name>
<dbReference type="InterPro" id="IPR004119">
    <property type="entry name" value="EcKL"/>
</dbReference>
<sequence length="68" mass="7862">MMPDVMLHGDTWINNIMFLKDAKNPALLTEEVAAFFDWQLSVRGCGLNDLARLTLWYGVVENFKILKF</sequence>
<dbReference type="Pfam" id="PF02958">
    <property type="entry name" value="EcKL"/>
    <property type="match status" value="1"/>
</dbReference>
<reference evidence="2" key="1">
    <citation type="submission" date="2022-11" db="UniProtKB">
        <authorList>
            <consortium name="WormBaseParasite"/>
        </authorList>
    </citation>
    <scope>IDENTIFICATION</scope>
</reference>
<evidence type="ECO:0000313" key="2">
    <source>
        <dbReference type="WBParaSite" id="nRc.2.0.1.t38215-RA"/>
    </source>
</evidence>
<dbReference type="AlphaFoldDB" id="A0A915KII6"/>
<dbReference type="SUPFAM" id="SSF56112">
    <property type="entry name" value="Protein kinase-like (PK-like)"/>
    <property type="match status" value="1"/>
</dbReference>
<organism evidence="1 2">
    <name type="scientific">Romanomermis culicivorax</name>
    <name type="common">Nematode worm</name>
    <dbReference type="NCBI Taxonomy" id="13658"/>
    <lineage>
        <taxon>Eukaryota</taxon>
        <taxon>Metazoa</taxon>
        <taxon>Ecdysozoa</taxon>
        <taxon>Nematoda</taxon>
        <taxon>Enoplea</taxon>
        <taxon>Dorylaimia</taxon>
        <taxon>Mermithida</taxon>
        <taxon>Mermithoidea</taxon>
        <taxon>Mermithidae</taxon>
        <taxon>Romanomermis</taxon>
    </lineage>
</organism>